<dbReference type="NCBIfam" id="TIGR02144">
    <property type="entry name" value="LysX_arch"/>
    <property type="match status" value="1"/>
</dbReference>
<keyword evidence="3" id="KW-0436">Ligase</keyword>
<dbReference type="GO" id="GO:0005524">
    <property type="term" value="F:ATP binding"/>
    <property type="evidence" value="ECO:0007669"/>
    <property type="project" value="UniProtKB-UniRule"/>
</dbReference>
<dbReference type="Pfam" id="PF22626">
    <property type="entry name" value="LysX_preATP_grasp"/>
    <property type="match status" value="1"/>
</dbReference>
<evidence type="ECO:0000256" key="7">
    <source>
        <dbReference type="ARBA" id="ARBA00022840"/>
    </source>
</evidence>
<evidence type="ECO:0000313" key="13">
    <source>
        <dbReference type="Proteomes" id="UP000264141"/>
    </source>
</evidence>
<evidence type="ECO:0000256" key="2">
    <source>
        <dbReference type="ARBA" id="ARBA00006239"/>
    </source>
</evidence>
<dbReference type="InterPro" id="IPR011870">
    <property type="entry name" value="LysX_arch"/>
</dbReference>
<dbReference type="OrthoDB" id="9786585at2"/>
<evidence type="ECO:0000259" key="11">
    <source>
        <dbReference type="PROSITE" id="PS50975"/>
    </source>
</evidence>
<dbReference type="InterPro" id="IPR011761">
    <property type="entry name" value="ATP-grasp"/>
</dbReference>
<proteinExistence type="inferred from homology"/>
<dbReference type="FunFam" id="3.30.1490.20:FF:000025">
    <property type="entry name" value="Alpha-aminoadipate--LysW ligase LysX protein"/>
    <property type="match status" value="1"/>
</dbReference>
<evidence type="ECO:0000256" key="10">
    <source>
        <dbReference type="PROSITE-ProRule" id="PRU00409"/>
    </source>
</evidence>
<dbReference type="SUPFAM" id="SSF52440">
    <property type="entry name" value="PreATP-grasp domain"/>
    <property type="match status" value="1"/>
</dbReference>
<dbReference type="InterPro" id="IPR004666">
    <property type="entry name" value="Rp_bS6_RimK/Lys_biosynth_LsyX"/>
</dbReference>
<evidence type="ECO:0000256" key="4">
    <source>
        <dbReference type="ARBA" id="ARBA00022605"/>
    </source>
</evidence>
<comment type="pathway">
    <text evidence="9">Amino-acid biosynthesis.</text>
</comment>
<dbReference type="AlphaFoldDB" id="A0A3D1JGH4"/>
<dbReference type="PROSITE" id="PS50975">
    <property type="entry name" value="ATP_GRASP"/>
    <property type="match status" value="1"/>
</dbReference>
<dbReference type="InterPro" id="IPR054562">
    <property type="entry name" value="LysX/ArgX_preATP_grasp"/>
</dbReference>
<dbReference type="PANTHER" id="PTHR21621">
    <property type="entry name" value="RIBOSOMAL PROTEIN S6 MODIFICATION PROTEIN"/>
    <property type="match status" value="1"/>
</dbReference>
<evidence type="ECO:0000256" key="3">
    <source>
        <dbReference type="ARBA" id="ARBA00022598"/>
    </source>
</evidence>
<evidence type="ECO:0000256" key="9">
    <source>
        <dbReference type="ARBA" id="ARBA00029440"/>
    </source>
</evidence>
<comment type="caution">
    <text evidence="12">The sequence shown here is derived from an EMBL/GenBank/DDBJ whole genome shotgun (WGS) entry which is preliminary data.</text>
</comment>
<evidence type="ECO:0000313" key="12">
    <source>
        <dbReference type="EMBL" id="HCE17554.1"/>
    </source>
</evidence>
<reference evidence="12 13" key="1">
    <citation type="journal article" date="2018" name="Nat. Biotechnol.">
        <title>A standardized bacterial taxonomy based on genome phylogeny substantially revises the tree of life.</title>
        <authorList>
            <person name="Parks D.H."/>
            <person name="Chuvochina M."/>
            <person name="Waite D.W."/>
            <person name="Rinke C."/>
            <person name="Skarshewski A."/>
            <person name="Chaumeil P.A."/>
            <person name="Hugenholtz P."/>
        </authorList>
    </citation>
    <scope>NUCLEOTIDE SEQUENCE [LARGE SCALE GENOMIC DNA]</scope>
    <source>
        <strain evidence="12">UBA8781</strain>
    </source>
</reference>
<dbReference type="InterPro" id="IPR013815">
    <property type="entry name" value="ATP_grasp_subdomain_1"/>
</dbReference>
<sequence>MKVGLLLSRVRIEEKWLIEALEKAEVDFDRIDDRDITFDVDQPGNWKNYDVVLERSISFARGLYATQILNSWGIPTVNMAYVASACGDKLITSSILARAGIPQPRTKVAFTPEAALAAIEELGYPVVLKPVVGSWGRLLSKINDRDAAEAVLEHKETLGSYQHSIYYIQEFIRKPGRDIRAFVVGDQTVCAIYRSSSHWITNTARDGQGSNCPVTPELHQLCVRAARAVGGGVLAVDVLEDPQRGYLVNEVNHTMEFHTLAPATGIDVARVIVDYTLRVAQGKVKLQPPNMLDTRPAITRLTVYTFNPIDLTSQETTSIAPGNGHTGDPL</sequence>
<dbReference type="GO" id="GO:0009085">
    <property type="term" value="P:lysine biosynthetic process"/>
    <property type="evidence" value="ECO:0007669"/>
    <property type="project" value="InterPro"/>
</dbReference>
<keyword evidence="8" id="KW-0460">Magnesium</keyword>
<organism evidence="12 13">
    <name type="scientific">Anaerolinea thermolimosa</name>
    <dbReference type="NCBI Taxonomy" id="229919"/>
    <lineage>
        <taxon>Bacteria</taxon>
        <taxon>Bacillati</taxon>
        <taxon>Chloroflexota</taxon>
        <taxon>Anaerolineae</taxon>
        <taxon>Anaerolineales</taxon>
        <taxon>Anaerolineaceae</taxon>
        <taxon>Anaerolinea</taxon>
    </lineage>
</organism>
<dbReference type="Pfam" id="PF08443">
    <property type="entry name" value="RimK"/>
    <property type="match status" value="1"/>
</dbReference>
<comment type="cofactor">
    <cofactor evidence="1">
        <name>Mg(2+)</name>
        <dbReference type="ChEBI" id="CHEBI:18420"/>
    </cofactor>
</comment>
<dbReference type="InterPro" id="IPR013651">
    <property type="entry name" value="ATP-grasp_RimK-type"/>
</dbReference>
<dbReference type="GO" id="GO:0005737">
    <property type="term" value="C:cytoplasm"/>
    <property type="evidence" value="ECO:0007669"/>
    <property type="project" value="TreeGrafter"/>
</dbReference>
<dbReference type="SUPFAM" id="SSF56059">
    <property type="entry name" value="Glutathione synthetase ATP-binding domain-like"/>
    <property type="match status" value="1"/>
</dbReference>
<keyword evidence="5" id="KW-0479">Metal-binding</keyword>
<dbReference type="GO" id="GO:0009432">
    <property type="term" value="P:SOS response"/>
    <property type="evidence" value="ECO:0007669"/>
    <property type="project" value="TreeGrafter"/>
</dbReference>
<comment type="similarity">
    <text evidence="2">Belongs to the RimK family. LysX subfamily.</text>
</comment>
<dbReference type="InterPro" id="IPR016185">
    <property type="entry name" value="PreATP-grasp_dom_sf"/>
</dbReference>
<gene>
    <name evidence="12" type="primary">lysX</name>
    <name evidence="12" type="ORF">DEQ80_06820</name>
</gene>
<evidence type="ECO:0000256" key="6">
    <source>
        <dbReference type="ARBA" id="ARBA00022741"/>
    </source>
</evidence>
<keyword evidence="6 10" id="KW-0547">Nucleotide-binding</keyword>
<dbReference type="Gene3D" id="3.30.470.20">
    <property type="entry name" value="ATP-grasp fold, B domain"/>
    <property type="match status" value="1"/>
</dbReference>
<evidence type="ECO:0000256" key="1">
    <source>
        <dbReference type="ARBA" id="ARBA00001946"/>
    </source>
</evidence>
<accession>A0A3D1JGH4</accession>
<dbReference type="EMBL" id="DPBP01000028">
    <property type="protein sequence ID" value="HCE17554.1"/>
    <property type="molecule type" value="Genomic_DNA"/>
</dbReference>
<dbReference type="NCBIfam" id="TIGR00768">
    <property type="entry name" value="rimK_fam"/>
    <property type="match status" value="1"/>
</dbReference>
<dbReference type="Gene3D" id="3.30.1490.20">
    <property type="entry name" value="ATP-grasp fold, A domain"/>
    <property type="match status" value="1"/>
</dbReference>
<dbReference type="Gene3D" id="3.40.50.20">
    <property type="match status" value="1"/>
</dbReference>
<dbReference type="STRING" id="229919.GCA_001050195_01766"/>
<name>A0A3D1JGH4_9CHLR</name>
<evidence type="ECO:0000256" key="8">
    <source>
        <dbReference type="ARBA" id="ARBA00022842"/>
    </source>
</evidence>
<dbReference type="GO" id="GO:0046872">
    <property type="term" value="F:metal ion binding"/>
    <property type="evidence" value="ECO:0007669"/>
    <property type="project" value="UniProtKB-KW"/>
</dbReference>
<keyword evidence="7 10" id="KW-0067">ATP-binding</keyword>
<dbReference type="RefSeq" id="WP_084001298.1">
    <property type="nucleotide sequence ID" value="NZ_DF967965.1"/>
</dbReference>
<protein>
    <submittedName>
        <fullName evidence="12">Lysine biosynthesis protein LysX</fullName>
    </submittedName>
</protein>
<evidence type="ECO:0000256" key="5">
    <source>
        <dbReference type="ARBA" id="ARBA00022723"/>
    </source>
</evidence>
<dbReference type="GO" id="GO:0018169">
    <property type="term" value="F:ribosomal S6-glutamic acid ligase activity"/>
    <property type="evidence" value="ECO:0007669"/>
    <property type="project" value="TreeGrafter"/>
</dbReference>
<keyword evidence="4" id="KW-0028">Amino-acid biosynthesis</keyword>
<dbReference type="FunFam" id="3.30.470.20:FF:000058">
    <property type="entry name" value="Alpha-aminoadipate--LysW ligase LysX protein"/>
    <property type="match status" value="1"/>
</dbReference>
<dbReference type="Proteomes" id="UP000264141">
    <property type="component" value="Unassembled WGS sequence"/>
</dbReference>
<feature type="domain" description="ATP-grasp" evidence="11">
    <location>
        <begin position="93"/>
        <end position="277"/>
    </location>
</feature>
<dbReference type="PANTHER" id="PTHR21621:SF0">
    <property type="entry name" value="BETA-CITRYLGLUTAMATE SYNTHASE B-RELATED"/>
    <property type="match status" value="1"/>
</dbReference>